<dbReference type="PROSITE" id="PS51318">
    <property type="entry name" value="TAT"/>
    <property type="match status" value="1"/>
</dbReference>
<accession>A0A285SAL6</accession>
<dbReference type="Gene3D" id="3.40.190.10">
    <property type="entry name" value="Periplasmic binding protein-like II"/>
    <property type="match status" value="1"/>
</dbReference>
<sequence length="327" mass="33483">MTLTRRAALMGAAALALGTSALPVLAEGWPDQPLHVFVGFPAGSSPDLLARIITEPLAAKLGQPIVIENKPGAGGVIGVQQMLHAKAAGTAFGTTINGPMTTAPRLTPDLGYDVAKDIAPVALIATSPLVLAVAADSPAEDLAGFIALAKAEPEAVAYGSVGKGSGAHLTAELFSDRAGVEMLHVPYTSYAEVTTAIIGHEIDAGFMAPSAALQYVAAGKMRILGVTSVKPFPQTPEVPVMAGHAGLPADFRAELWNAFIAPAGTPPEVVSALNAEINVILADPAVQQKLIDMGWQAAGGTPETLATRITEDTAIWGAVLDRIDAKP</sequence>
<dbReference type="InterPro" id="IPR006311">
    <property type="entry name" value="TAT_signal"/>
</dbReference>
<dbReference type="EMBL" id="OBMT01000003">
    <property type="protein sequence ID" value="SOC02422.1"/>
    <property type="molecule type" value="Genomic_DNA"/>
</dbReference>
<dbReference type="InterPro" id="IPR042100">
    <property type="entry name" value="Bug_dom1"/>
</dbReference>
<name>A0A285SAL6_9RHOB</name>
<comment type="similarity">
    <text evidence="1">Belongs to the UPF0065 (bug) family.</text>
</comment>
<feature type="chain" id="PRO_5012470712" evidence="2">
    <location>
        <begin position="27"/>
        <end position="327"/>
    </location>
</feature>
<keyword evidence="3" id="KW-0675">Receptor</keyword>
<dbReference type="Proteomes" id="UP000219111">
    <property type="component" value="Unassembled WGS sequence"/>
</dbReference>
<dbReference type="Pfam" id="PF03401">
    <property type="entry name" value="TctC"/>
    <property type="match status" value="1"/>
</dbReference>
<gene>
    <name evidence="3" type="ORF">SAMN05877831_103157</name>
</gene>
<dbReference type="SUPFAM" id="SSF53850">
    <property type="entry name" value="Periplasmic binding protein-like II"/>
    <property type="match status" value="1"/>
</dbReference>
<organism evidence="3 4">
    <name type="scientific">Rhodobacter maris</name>
    <dbReference type="NCBI Taxonomy" id="446682"/>
    <lineage>
        <taxon>Bacteria</taxon>
        <taxon>Pseudomonadati</taxon>
        <taxon>Pseudomonadota</taxon>
        <taxon>Alphaproteobacteria</taxon>
        <taxon>Rhodobacterales</taxon>
        <taxon>Rhodobacter group</taxon>
        <taxon>Rhodobacter</taxon>
    </lineage>
</organism>
<evidence type="ECO:0000313" key="3">
    <source>
        <dbReference type="EMBL" id="SOC02422.1"/>
    </source>
</evidence>
<feature type="signal peptide" evidence="2">
    <location>
        <begin position="1"/>
        <end position="26"/>
    </location>
</feature>
<dbReference type="CDD" id="cd07012">
    <property type="entry name" value="PBP2_Bug_TTT"/>
    <property type="match status" value="1"/>
</dbReference>
<dbReference type="PANTHER" id="PTHR42928:SF5">
    <property type="entry name" value="BLR1237 PROTEIN"/>
    <property type="match status" value="1"/>
</dbReference>
<dbReference type="PANTHER" id="PTHR42928">
    <property type="entry name" value="TRICARBOXYLATE-BINDING PROTEIN"/>
    <property type="match status" value="1"/>
</dbReference>
<keyword evidence="4" id="KW-1185">Reference proteome</keyword>
<dbReference type="RefSeq" id="WP_176518570.1">
    <property type="nucleotide sequence ID" value="NZ_OBMT01000003.1"/>
</dbReference>
<proteinExistence type="inferred from homology"/>
<evidence type="ECO:0000313" key="4">
    <source>
        <dbReference type="Proteomes" id="UP000219111"/>
    </source>
</evidence>
<evidence type="ECO:0000256" key="1">
    <source>
        <dbReference type="ARBA" id="ARBA00006987"/>
    </source>
</evidence>
<dbReference type="AlphaFoldDB" id="A0A285SAL6"/>
<dbReference type="PIRSF" id="PIRSF017082">
    <property type="entry name" value="YflP"/>
    <property type="match status" value="1"/>
</dbReference>
<evidence type="ECO:0000256" key="2">
    <source>
        <dbReference type="SAM" id="SignalP"/>
    </source>
</evidence>
<dbReference type="InterPro" id="IPR005064">
    <property type="entry name" value="BUG"/>
</dbReference>
<keyword evidence="2" id="KW-0732">Signal</keyword>
<reference evidence="4" key="1">
    <citation type="submission" date="2017-08" db="EMBL/GenBank/DDBJ databases">
        <authorList>
            <person name="Varghese N."/>
            <person name="Submissions S."/>
        </authorList>
    </citation>
    <scope>NUCLEOTIDE SEQUENCE [LARGE SCALE GENOMIC DNA]</scope>
    <source>
        <strain evidence="4">JA276</strain>
    </source>
</reference>
<dbReference type="Gene3D" id="3.40.190.150">
    <property type="entry name" value="Bordetella uptake gene, domain 1"/>
    <property type="match status" value="1"/>
</dbReference>
<protein>
    <submittedName>
        <fullName evidence="3">Tripartite-type tricarboxylate transporter receptor subunit TctC</fullName>
    </submittedName>
</protein>